<dbReference type="CDD" id="cd02243">
    <property type="entry name" value="cupin_11S_legumin_C"/>
    <property type="match status" value="1"/>
</dbReference>
<proteinExistence type="inferred from homology"/>
<feature type="domain" description="Cupin type-1" evidence="7">
    <location>
        <begin position="304"/>
        <end position="453"/>
    </location>
</feature>
<organism evidence="8 9">
    <name type="scientific">Senna tora</name>
    <dbReference type="NCBI Taxonomy" id="362788"/>
    <lineage>
        <taxon>Eukaryota</taxon>
        <taxon>Viridiplantae</taxon>
        <taxon>Streptophyta</taxon>
        <taxon>Embryophyta</taxon>
        <taxon>Tracheophyta</taxon>
        <taxon>Spermatophyta</taxon>
        <taxon>Magnoliopsida</taxon>
        <taxon>eudicotyledons</taxon>
        <taxon>Gunneridae</taxon>
        <taxon>Pentapetalae</taxon>
        <taxon>rosids</taxon>
        <taxon>fabids</taxon>
        <taxon>Fabales</taxon>
        <taxon>Fabaceae</taxon>
        <taxon>Caesalpinioideae</taxon>
        <taxon>Cassia clade</taxon>
        <taxon>Senna</taxon>
    </lineage>
</organism>
<dbReference type="InterPro" id="IPR011051">
    <property type="entry name" value="RmlC_Cupin_sf"/>
</dbReference>
<dbReference type="GO" id="GO:0000326">
    <property type="term" value="C:protein storage vacuole"/>
    <property type="evidence" value="ECO:0007669"/>
    <property type="project" value="UniProtKB-ARBA"/>
</dbReference>
<dbReference type="OrthoDB" id="1389300at2759"/>
<evidence type="ECO:0000259" key="7">
    <source>
        <dbReference type="SMART" id="SM00835"/>
    </source>
</evidence>
<dbReference type="InterPro" id="IPR014710">
    <property type="entry name" value="RmlC-like_jellyroll"/>
</dbReference>
<name>A0A834TBD1_9FABA</name>
<dbReference type="FunFam" id="2.60.120.10:FF:000073">
    <property type="entry name" value="Glycinin G1"/>
    <property type="match status" value="1"/>
</dbReference>
<comment type="caution">
    <text evidence="8">The sequence shown here is derived from an EMBL/GenBank/DDBJ whole genome shotgun (WGS) entry which is preliminary data.</text>
</comment>
<feature type="region of interest" description="Disordered" evidence="5">
    <location>
        <begin position="195"/>
        <end position="223"/>
    </location>
</feature>
<evidence type="ECO:0000256" key="5">
    <source>
        <dbReference type="SAM" id="MobiDB-lite"/>
    </source>
</evidence>
<feature type="compositionally biased region" description="Basic and acidic residues" evidence="5">
    <location>
        <begin position="490"/>
        <end position="501"/>
    </location>
</feature>
<feature type="chain" id="PRO_5033028698" evidence="6">
    <location>
        <begin position="25"/>
        <end position="544"/>
    </location>
</feature>
<dbReference type="GO" id="GO:0045735">
    <property type="term" value="F:nutrient reservoir activity"/>
    <property type="evidence" value="ECO:0007669"/>
    <property type="project" value="UniProtKB-KW"/>
</dbReference>
<keyword evidence="2" id="KW-0758">Storage protein</keyword>
<keyword evidence="4" id="KW-1015">Disulfide bond</keyword>
<evidence type="ECO:0000313" key="8">
    <source>
        <dbReference type="EMBL" id="KAF7818424.1"/>
    </source>
</evidence>
<dbReference type="CDD" id="cd02242">
    <property type="entry name" value="cupin_11S_legumin_N"/>
    <property type="match status" value="1"/>
</dbReference>
<dbReference type="Gene3D" id="2.60.120.10">
    <property type="entry name" value="Jelly Rolls"/>
    <property type="match status" value="2"/>
</dbReference>
<dbReference type="InterPro" id="IPR050253">
    <property type="entry name" value="Seed_Storage-Functional"/>
</dbReference>
<dbReference type="PANTHER" id="PTHR31189">
    <property type="entry name" value="OS03G0336100 PROTEIN-RELATED"/>
    <property type="match status" value="1"/>
</dbReference>
<keyword evidence="3" id="KW-0708">Seed storage protein</keyword>
<evidence type="ECO:0000256" key="4">
    <source>
        <dbReference type="ARBA" id="ARBA00023157"/>
    </source>
</evidence>
<dbReference type="Pfam" id="PF00190">
    <property type="entry name" value="Cupin_1"/>
    <property type="match status" value="2"/>
</dbReference>
<dbReference type="PRINTS" id="PR00439">
    <property type="entry name" value="11SGLOBULIN"/>
</dbReference>
<feature type="signal peptide" evidence="6">
    <location>
        <begin position="1"/>
        <end position="24"/>
    </location>
</feature>
<dbReference type="SMART" id="SM00835">
    <property type="entry name" value="Cupin_1"/>
    <property type="match status" value="2"/>
</dbReference>
<dbReference type="SUPFAM" id="SSF51182">
    <property type="entry name" value="RmlC-like cupins"/>
    <property type="match status" value="1"/>
</dbReference>
<evidence type="ECO:0000313" key="9">
    <source>
        <dbReference type="Proteomes" id="UP000634136"/>
    </source>
</evidence>
<keyword evidence="9" id="KW-1185">Reference proteome</keyword>
<dbReference type="AlphaFoldDB" id="A0A834TBD1"/>
<feature type="compositionally biased region" description="Low complexity" evidence="5">
    <location>
        <begin position="506"/>
        <end position="517"/>
    </location>
</feature>
<dbReference type="PANTHER" id="PTHR31189:SF77">
    <property type="entry name" value="GLYCININ G3"/>
    <property type="match status" value="1"/>
</dbReference>
<comment type="similarity">
    <text evidence="1">Belongs to the 11S seed storage protein (globulins) family.</text>
</comment>
<gene>
    <name evidence="8" type="ORF">G2W53_023879</name>
</gene>
<evidence type="ECO:0000256" key="3">
    <source>
        <dbReference type="ARBA" id="ARBA00023129"/>
    </source>
</evidence>
<sequence length="544" mass="61130">MGKLLSPALLSLSFCLVLVGSSLASSWQEQFDEQNECQFQELHTLQPDHVIKSEAGLIETWDPNHKQFRCTGAAMSRCTLQHNALRLPSYSNAPQLFFIRRGSGVFGLIFPGCANTFEEPMQQSSKPDRHQKLHYFKEGDVIAVPTGVAFWIFNFQETPVETISILYTDSKHNQLDRMPRRFYLAGNQEQEFLHYQRQQQQGGSQQQQQGGSQQQQNEGNNMLSGFTEDFLTQAFNVDRKTAQKLQGVRDDREGGIVKIEGGLRILSPRQQGSEEGEEQESSEGRQGQGENALEETLCTMSLRKNIGRFTTPDIFNRRAGSIKTVNSLDLPVLKWLGLSAEYGSIRRNALYVPHYNLNAHSIICALSGRARIQVVDCSGNTVFDGQLEEGQVLTVPQNFALAVKSQCENFRYVAFKTNGRAMMAPLAGRTSVIASWPEEVVQHAFQLERQQARQLKNNNNDFSFLVPPSRTQSRRSQSESESESQSEWGSEDKKRCGESRPVRWRNNGPPNSNNDGSHCMVGLDEYAMRGGACSCSCAYKDDEV</sequence>
<evidence type="ECO:0000256" key="1">
    <source>
        <dbReference type="ARBA" id="ARBA00007178"/>
    </source>
</evidence>
<reference evidence="8" key="1">
    <citation type="submission" date="2020-09" db="EMBL/GenBank/DDBJ databases">
        <title>Genome-Enabled Discovery of Anthraquinone Biosynthesis in Senna tora.</title>
        <authorList>
            <person name="Kang S.-H."/>
            <person name="Pandey R.P."/>
            <person name="Lee C.-M."/>
            <person name="Sim J.-S."/>
            <person name="Jeong J.-T."/>
            <person name="Choi B.-S."/>
            <person name="Jung M."/>
            <person name="Ginzburg D."/>
            <person name="Zhao K."/>
            <person name="Won S.Y."/>
            <person name="Oh T.-J."/>
            <person name="Yu Y."/>
            <person name="Kim N.-H."/>
            <person name="Lee O.R."/>
            <person name="Lee T.-H."/>
            <person name="Bashyal P."/>
            <person name="Kim T.-S."/>
            <person name="Lee W.-H."/>
            <person name="Kawkins C."/>
            <person name="Kim C.-K."/>
            <person name="Kim J.S."/>
            <person name="Ahn B.O."/>
            <person name="Rhee S.Y."/>
            <person name="Sohng J.K."/>
        </authorList>
    </citation>
    <scope>NUCLEOTIDE SEQUENCE</scope>
    <source>
        <tissue evidence="8">Leaf</tissue>
    </source>
</reference>
<keyword evidence="6" id="KW-0732">Signal</keyword>
<feature type="region of interest" description="Disordered" evidence="5">
    <location>
        <begin position="458"/>
        <end position="520"/>
    </location>
</feature>
<protein>
    <submittedName>
        <fullName evidence="8">Glycinin G3</fullName>
    </submittedName>
</protein>
<accession>A0A834TBD1</accession>
<evidence type="ECO:0000256" key="2">
    <source>
        <dbReference type="ARBA" id="ARBA00022761"/>
    </source>
</evidence>
<dbReference type="GO" id="GO:0005783">
    <property type="term" value="C:endoplasmic reticulum"/>
    <property type="evidence" value="ECO:0007669"/>
    <property type="project" value="UniProtKB-ARBA"/>
</dbReference>
<dbReference type="InterPro" id="IPR006045">
    <property type="entry name" value="Cupin_1"/>
</dbReference>
<feature type="region of interest" description="Disordered" evidence="5">
    <location>
        <begin position="260"/>
        <end position="291"/>
    </location>
</feature>
<feature type="domain" description="Cupin type-1" evidence="7">
    <location>
        <begin position="40"/>
        <end position="243"/>
    </location>
</feature>
<dbReference type="Proteomes" id="UP000634136">
    <property type="component" value="Unassembled WGS sequence"/>
</dbReference>
<feature type="compositionally biased region" description="Low complexity" evidence="5">
    <location>
        <begin position="198"/>
        <end position="216"/>
    </location>
</feature>
<dbReference type="InterPro" id="IPR006044">
    <property type="entry name" value="11S_seedstore_pln"/>
</dbReference>
<evidence type="ECO:0000256" key="6">
    <source>
        <dbReference type="SAM" id="SignalP"/>
    </source>
</evidence>
<dbReference type="EMBL" id="JAAIUW010000008">
    <property type="protein sequence ID" value="KAF7818424.1"/>
    <property type="molecule type" value="Genomic_DNA"/>
</dbReference>